<dbReference type="EC" id="2.6.1.42" evidence="7"/>
<dbReference type="GO" id="GO:0009097">
    <property type="term" value="P:isoleucine biosynthetic process"/>
    <property type="evidence" value="ECO:0007669"/>
    <property type="project" value="UniProtKB-UniPathway"/>
</dbReference>
<evidence type="ECO:0000313" key="19">
    <source>
        <dbReference type="Proteomes" id="UP000438914"/>
    </source>
</evidence>
<evidence type="ECO:0000256" key="16">
    <source>
        <dbReference type="ARBA" id="ARBA00049229"/>
    </source>
</evidence>
<dbReference type="GO" id="GO:0009098">
    <property type="term" value="P:L-leucine biosynthetic process"/>
    <property type="evidence" value="ECO:0007669"/>
    <property type="project" value="UniProtKB-UniPathway"/>
</dbReference>
<evidence type="ECO:0000256" key="10">
    <source>
        <dbReference type="ARBA" id="ARBA00022605"/>
    </source>
</evidence>
<dbReference type="InterPro" id="IPR043131">
    <property type="entry name" value="BCAT-like_N"/>
</dbReference>
<dbReference type="PANTHER" id="PTHR42825:SF2">
    <property type="entry name" value="BRANCHED-CHAIN-AMINO-ACID AMINOTRANSFERASE 3, CHLOROPLASTIC-RELATED"/>
    <property type="match status" value="1"/>
</dbReference>
<protein>
    <recommendedName>
        <fullName evidence="8">Branched-chain-amino-acid aminotransferase</fullName>
        <ecNumber evidence="7">2.6.1.42</ecNumber>
    </recommendedName>
</protein>
<comment type="catalytic activity">
    <reaction evidence="14">
        <text>L-valine + 2-oxoglutarate = 3-methyl-2-oxobutanoate + L-glutamate</text>
        <dbReference type="Rhea" id="RHEA:24813"/>
        <dbReference type="ChEBI" id="CHEBI:11851"/>
        <dbReference type="ChEBI" id="CHEBI:16810"/>
        <dbReference type="ChEBI" id="CHEBI:29985"/>
        <dbReference type="ChEBI" id="CHEBI:57762"/>
        <dbReference type="EC" id="2.6.1.42"/>
    </reaction>
</comment>
<keyword evidence="9 18" id="KW-0032">Aminotransferase</keyword>
<evidence type="ECO:0000256" key="4">
    <source>
        <dbReference type="ARBA" id="ARBA00004931"/>
    </source>
</evidence>
<dbReference type="Gene3D" id="3.20.10.10">
    <property type="entry name" value="D-amino Acid Aminotransferase, subunit A, domain 2"/>
    <property type="match status" value="1"/>
</dbReference>
<comment type="cofactor">
    <cofactor evidence="1">
        <name>pyridoxal 5'-phosphate</name>
        <dbReference type="ChEBI" id="CHEBI:597326"/>
    </cofactor>
</comment>
<evidence type="ECO:0000256" key="2">
    <source>
        <dbReference type="ARBA" id="ARBA00003109"/>
    </source>
</evidence>
<dbReference type="InterPro" id="IPR005786">
    <property type="entry name" value="B_amino_transII"/>
</dbReference>
<evidence type="ECO:0000313" key="18">
    <source>
        <dbReference type="EMBL" id="MST83110.1"/>
    </source>
</evidence>
<evidence type="ECO:0000256" key="15">
    <source>
        <dbReference type="ARBA" id="ARBA00048798"/>
    </source>
</evidence>
<dbReference type="InterPro" id="IPR043132">
    <property type="entry name" value="BCAT-like_C"/>
</dbReference>
<keyword evidence="13" id="KW-0100">Branched-chain amino acid biosynthesis</keyword>
<evidence type="ECO:0000256" key="1">
    <source>
        <dbReference type="ARBA" id="ARBA00001933"/>
    </source>
</evidence>
<dbReference type="GO" id="GO:0004084">
    <property type="term" value="F:branched-chain-amino-acid transaminase activity"/>
    <property type="evidence" value="ECO:0007669"/>
    <property type="project" value="UniProtKB-EC"/>
</dbReference>
<dbReference type="UniPathway" id="UPA00049">
    <property type="reaction ID" value="UER00062"/>
</dbReference>
<comment type="function">
    <text evidence="2">Acts on leucine, isoleucine and valine.</text>
</comment>
<evidence type="ECO:0000256" key="17">
    <source>
        <dbReference type="PIRSR" id="PIRSR006468-1"/>
    </source>
</evidence>
<keyword evidence="12" id="KW-0663">Pyridoxal phosphate</keyword>
<dbReference type="SUPFAM" id="SSF56752">
    <property type="entry name" value="D-aminoacid aminotransferase-like PLP-dependent enzymes"/>
    <property type="match status" value="1"/>
</dbReference>
<comment type="similarity">
    <text evidence="6">Belongs to the class-IV pyridoxal-phosphate-dependent aminotransferase family.</text>
</comment>
<keyword evidence="10" id="KW-0028">Amino-acid biosynthesis</keyword>
<accession>A0A7K0KCG9</accession>
<evidence type="ECO:0000256" key="13">
    <source>
        <dbReference type="ARBA" id="ARBA00023304"/>
    </source>
</evidence>
<dbReference type="PANTHER" id="PTHR42825">
    <property type="entry name" value="AMINO ACID AMINOTRANSFERASE"/>
    <property type="match status" value="1"/>
</dbReference>
<gene>
    <name evidence="18" type="ORF">FYJ73_00145</name>
</gene>
<comment type="pathway">
    <text evidence="3">Amino-acid biosynthesis; L-isoleucine biosynthesis; L-isoleucine from 2-oxobutanoate: step 4/4.</text>
</comment>
<dbReference type="NCBIfam" id="TIGR01123">
    <property type="entry name" value="ilvE_II"/>
    <property type="match status" value="1"/>
</dbReference>
<comment type="pathway">
    <text evidence="5">Amino-acid biosynthesis; L-leucine biosynthesis; L-leucine from 3-methyl-2-oxobutanoate: step 4/4.</text>
</comment>
<dbReference type="AlphaFoldDB" id="A0A7K0KCG9"/>
<dbReference type="FunFam" id="3.20.10.10:FF:000006">
    <property type="entry name" value="Branched-chain amino acid aminotransferase"/>
    <property type="match status" value="1"/>
</dbReference>
<evidence type="ECO:0000256" key="7">
    <source>
        <dbReference type="ARBA" id="ARBA00013053"/>
    </source>
</evidence>
<dbReference type="InterPro" id="IPR036038">
    <property type="entry name" value="Aminotransferase-like"/>
</dbReference>
<dbReference type="UniPathway" id="UPA00048">
    <property type="reaction ID" value="UER00073"/>
</dbReference>
<dbReference type="FunFam" id="3.30.470.10:FF:000004">
    <property type="entry name" value="Branched-chain-amino-acid aminotransferase"/>
    <property type="match status" value="1"/>
</dbReference>
<comment type="caution">
    <text evidence="18">The sequence shown here is derived from an EMBL/GenBank/DDBJ whole genome shotgun (WGS) entry which is preliminary data.</text>
</comment>
<dbReference type="EMBL" id="VUNG01000001">
    <property type="protein sequence ID" value="MST83110.1"/>
    <property type="molecule type" value="Genomic_DNA"/>
</dbReference>
<dbReference type="Gene3D" id="3.30.470.10">
    <property type="match status" value="1"/>
</dbReference>
<evidence type="ECO:0000256" key="5">
    <source>
        <dbReference type="ARBA" id="ARBA00005072"/>
    </source>
</evidence>
<evidence type="ECO:0000256" key="8">
    <source>
        <dbReference type="ARBA" id="ARBA00018179"/>
    </source>
</evidence>
<proteinExistence type="inferred from homology"/>
<sequence length="338" mass="37893">MKDLDWGNLSFGYMKTDYNVRCYYRDGKWGEIEVCSDEFLKLHMAATCLHYGQEAFEGLKAYRCPDGKVRIFRVKDNAERLQSTCEGIVMPKVPTELFEEMVKKVVRLNQEYIPTYESGATLYIRPLLIGTSAQVGVHPSKEYLFMIFVTPVGPYFKGGFVCNKYAIVRDYDRAAPLGTGRYKVGGNYAASLRAHMYAAGKGYGSEFYLDAKEKKYVDECGAANFFGIKNGTYITPKSTSILPSITNKSLMQIAEDLGLKVERRPVPEEELPTFEEAGACGTAAVISPISELDDLDTGKKYVFGDKPGPWSTKLYNTLRGIQYGTVEDKHGWTTVVIE</sequence>
<keyword evidence="11 18" id="KW-0808">Transferase</keyword>
<dbReference type="CDD" id="cd01557">
    <property type="entry name" value="BCAT_beta_family"/>
    <property type="match status" value="1"/>
</dbReference>
<reference evidence="18 19" key="1">
    <citation type="submission" date="2019-08" db="EMBL/GenBank/DDBJ databases">
        <title>In-depth cultivation of the pig gut microbiome towards novel bacterial diversity and tailored functional studies.</title>
        <authorList>
            <person name="Wylensek D."/>
            <person name="Hitch T.C.A."/>
            <person name="Clavel T."/>
        </authorList>
    </citation>
    <scope>NUCLEOTIDE SEQUENCE [LARGE SCALE GENOMIC DNA]</scope>
    <source>
        <strain evidence="18 19">LKV-178-WT-2A</strain>
    </source>
</reference>
<evidence type="ECO:0000256" key="9">
    <source>
        <dbReference type="ARBA" id="ARBA00022576"/>
    </source>
</evidence>
<dbReference type="Proteomes" id="UP000438914">
    <property type="component" value="Unassembled WGS sequence"/>
</dbReference>
<feature type="modified residue" description="N6-(pyridoxal phosphate)lysine" evidence="17">
    <location>
        <position position="183"/>
    </location>
</feature>
<dbReference type="InterPro" id="IPR033939">
    <property type="entry name" value="BCAT_family"/>
</dbReference>
<dbReference type="UniPathway" id="UPA00047">
    <property type="reaction ID" value="UER00058"/>
</dbReference>
<organism evidence="18 19">
    <name type="scientific">Hallella mizrahii</name>
    <dbReference type="NCBI Taxonomy" id="2606637"/>
    <lineage>
        <taxon>Bacteria</taxon>
        <taxon>Pseudomonadati</taxon>
        <taxon>Bacteroidota</taxon>
        <taxon>Bacteroidia</taxon>
        <taxon>Bacteroidales</taxon>
        <taxon>Prevotellaceae</taxon>
        <taxon>Hallella</taxon>
    </lineage>
</organism>
<evidence type="ECO:0000256" key="14">
    <source>
        <dbReference type="ARBA" id="ARBA00048212"/>
    </source>
</evidence>
<dbReference type="InterPro" id="IPR001544">
    <property type="entry name" value="Aminotrans_IV"/>
</dbReference>
<evidence type="ECO:0000256" key="12">
    <source>
        <dbReference type="ARBA" id="ARBA00022898"/>
    </source>
</evidence>
<name>A0A7K0KCG9_9BACT</name>
<comment type="catalytic activity">
    <reaction evidence="16">
        <text>L-leucine + 2-oxoglutarate = 4-methyl-2-oxopentanoate + L-glutamate</text>
        <dbReference type="Rhea" id="RHEA:18321"/>
        <dbReference type="ChEBI" id="CHEBI:16810"/>
        <dbReference type="ChEBI" id="CHEBI:17865"/>
        <dbReference type="ChEBI" id="CHEBI:29985"/>
        <dbReference type="ChEBI" id="CHEBI:57427"/>
        <dbReference type="EC" id="2.6.1.42"/>
    </reaction>
</comment>
<keyword evidence="19" id="KW-1185">Reference proteome</keyword>
<comment type="pathway">
    <text evidence="4">Amino-acid biosynthesis; L-valine biosynthesis; L-valine from pyruvate: step 4/4.</text>
</comment>
<comment type="catalytic activity">
    <reaction evidence="15">
        <text>L-isoleucine + 2-oxoglutarate = (S)-3-methyl-2-oxopentanoate + L-glutamate</text>
        <dbReference type="Rhea" id="RHEA:24801"/>
        <dbReference type="ChEBI" id="CHEBI:16810"/>
        <dbReference type="ChEBI" id="CHEBI:29985"/>
        <dbReference type="ChEBI" id="CHEBI:35146"/>
        <dbReference type="ChEBI" id="CHEBI:58045"/>
        <dbReference type="EC" id="2.6.1.42"/>
    </reaction>
</comment>
<dbReference type="RefSeq" id="WP_154532385.1">
    <property type="nucleotide sequence ID" value="NZ_VUNG01000001.1"/>
</dbReference>
<dbReference type="NCBIfam" id="NF009897">
    <property type="entry name" value="PRK13357.1"/>
    <property type="match status" value="1"/>
</dbReference>
<evidence type="ECO:0000256" key="11">
    <source>
        <dbReference type="ARBA" id="ARBA00022679"/>
    </source>
</evidence>
<dbReference type="PIRSF" id="PIRSF006468">
    <property type="entry name" value="BCAT1"/>
    <property type="match status" value="1"/>
</dbReference>
<dbReference type="Pfam" id="PF01063">
    <property type="entry name" value="Aminotran_4"/>
    <property type="match status" value="1"/>
</dbReference>
<evidence type="ECO:0000256" key="3">
    <source>
        <dbReference type="ARBA" id="ARBA00004824"/>
    </source>
</evidence>
<dbReference type="GO" id="GO:0009099">
    <property type="term" value="P:L-valine biosynthetic process"/>
    <property type="evidence" value="ECO:0007669"/>
    <property type="project" value="UniProtKB-UniPathway"/>
</dbReference>
<evidence type="ECO:0000256" key="6">
    <source>
        <dbReference type="ARBA" id="ARBA00009320"/>
    </source>
</evidence>